<sequence length="42" mass="4688">MPQRSDDRGKLYTERTTTLTSPPNPLFFIAYNASAYPLVASP</sequence>
<reference evidence="1" key="1">
    <citation type="submission" date="2018-05" db="EMBL/GenBank/DDBJ databases">
        <authorList>
            <person name="Lanie J.A."/>
            <person name="Ng W.-L."/>
            <person name="Kazmierczak K.M."/>
            <person name="Andrzejewski T.M."/>
            <person name="Davidsen T.M."/>
            <person name="Wayne K.J."/>
            <person name="Tettelin H."/>
            <person name="Glass J.I."/>
            <person name="Rusch D."/>
            <person name="Podicherti R."/>
            <person name="Tsui H.-C.T."/>
            <person name="Winkler M.E."/>
        </authorList>
    </citation>
    <scope>NUCLEOTIDE SEQUENCE</scope>
</reference>
<protein>
    <submittedName>
        <fullName evidence="1">Uncharacterized protein</fullName>
    </submittedName>
</protein>
<dbReference type="EMBL" id="UINC01095304">
    <property type="protein sequence ID" value="SVC51282.1"/>
    <property type="molecule type" value="Genomic_DNA"/>
</dbReference>
<dbReference type="AlphaFoldDB" id="A0A382MUU7"/>
<evidence type="ECO:0000313" key="1">
    <source>
        <dbReference type="EMBL" id="SVC51282.1"/>
    </source>
</evidence>
<organism evidence="1">
    <name type="scientific">marine metagenome</name>
    <dbReference type="NCBI Taxonomy" id="408172"/>
    <lineage>
        <taxon>unclassified sequences</taxon>
        <taxon>metagenomes</taxon>
        <taxon>ecological metagenomes</taxon>
    </lineage>
</organism>
<name>A0A382MUU7_9ZZZZ</name>
<proteinExistence type="predicted"/>
<gene>
    <name evidence="1" type="ORF">METZ01_LOCUS304136</name>
</gene>
<accession>A0A382MUU7</accession>